<dbReference type="InterPro" id="IPR016032">
    <property type="entry name" value="Sig_transdc_resp-reg_C-effctor"/>
</dbReference>
<dbReference type="CDD" id="cd00156">
    <property type="entry name" value="REC"/>
    <property type="match status" value="1"/>
</dbReference>
<dbReference type="PANTHER" id="PTHR48111">
    <property type="entry name" value="REGULATOR OF RPOS"/>
    <property type="match status" value="1"/>
</dbReference>
<dbReference type="Pfam" id="PF00072">
    <property type="entry name" value="Response_reg"/>
    <property type="match status" value="1"/>
</dbReference>
<dbReference type="InterPro" id="IPR036388">
    <property type="entry name" value="WH-like_DNA-bd_sf"/>
</dbReference>
<dbReference type="Pfam" id="PF00486">
    <property type="entry name" value="Trans_reg_C"/>
    <property type="match status" value="1"/>
</dbReference>
<evidence type="ECO:0000256" key="4">
    <source>
        <dbReference type="ARBA" id="ARBA00023125"/>
    </source>
</evidence>
<evidence type="ECO:0000256" key="6">
    <source>
        <dbReference type="PROSITE-ProRule" id="PRU00169"/>
    </source>
</evidence>
<dbReference type="InterPro" id="IPR039420">
    <property type="entry name" value="WalR-like"/>
</dbReference>
<dbReference type="SMART" id="SM00862">
    <property type="entry name" value="Trans_reg_C"/>
    <property type="match status" value="1"/>
</dbReference>
<dbReference type="Gene3D" id="1.10.10.10">
    <property type="entry name" value="Winged helix-like DNA-binding domain superfamily/Winged helix DNA-binding domain"/>
    <property type="match status" value="1"/>
</dbReference>
<evidence type="ECO:0000313" key="10">
    <source>
        <dbReference type="EMBL" id="QOP40363.1"/>
    </source>
</evidence>
<keyword evidence="11" id="KW-1185">Reference proteome</keyword>
<dbReference type="SMART" id="SM00448">
    <property type="entry name" value="REC"/>
    <property type="match status" value="1"/>
</dbReference>
<dbReference type="GO" id="GO:0000156">
    <property type="term" value="F:phosphorelay response regulator activity"/>
    <property type="evidence" value="ECO:0007669"/>
    <property type="project" value="TreeGrafter"/>
</dbReference>
<evidence type="ECO:0000259" key="9">
    <source>
        <dbReference type="PROSITE" id="PS51755"/>
    </source>
</evidence>
<feature type="modified residue" description="4-aspartylphosphate" evidence="6">
    <location>
        <position position="55"/>
    </location>
</feature>
<dbReference type="GO" id="GO:0032993">
    <property type="term" value="C:protein-DNA complex"/>
    <property type="evidence" value="ECO:0007669"/>
    <property type="project" value="TreeGrafter"/>
</dbReference>
<dbReference type="AlphaFoldDB" id="A0A7M3V9D0"/>
<dbReference type="GO" id="GO:0000976">
    <property type="term" value="F:transcription cis-regulatory region binding"/>
    <property type="evidence" value="ECO:0007669"/>
    <property type="project" value="TreeGrafter"/>
</dbReference>
<name>A0A7M3V9D0_9BACT</name>
<dbReference type="PROSITE" id="PS50110">
    <property type="entry name" value="RESPONSE_REGULATORY"/>
    <property type="match status" value="1"/>
</dbReference>
<reference evidence="10 11" key="1">
    <citation type="submission" date="2019-06" db="EMBL/GenBank/DDBJ databases">
        <title>Sulfurimonas gotlandica sp. nov., a chemoautotrophic and psychrotolerant epsilonproteobacterium isolated from a pelagic redoxcline, and an emended description of the genus Sulfurimonas.</title>
        <authorList>
            <person name="Wang S."/>
            <person name="Jiang L."/>
            <person name="Shao Z."/>
        </authorList>
    </citation>
    <scope>NUCLEOTIDE SEQUENCE [LARGE SCALE GENOMIC DNA]</scope>
    <source>
        <strain evidence="10 11">B2</strain>
    </source>
</reference>
<keyword evidence="3" id="KW-0805">Transcription regulation</keyword>
<dbReference type="GO" id="GO:0006355">
    <property type="term" value="P:regulation of DNA-templated transcription"/>
    <property type="evidence" value="ECO:0007669"/>
    <property type="project" value="InterPro"/>
</dbReference>
<dbReference type="InterPro" id="IPR001867">
    <property type="entry name" value="OmpR/PhoB-type_DNA-bd"/>
</dbReference>
<evidence type="ECO:0000256" key="3">
    <source>
        <dbReference type="ARBA" id="ARBA00023015"/>
    </source>
</evidence>
<feature type="domain" description="Response regulatory" evidence="8">
    <location>
        <begin position="6"/>
        <end position="120"/>
    </location>
</feature>
<keyword evidence="1 6" id="KW-0597">Phosphoprotein</keyword>
<organism evidence="10 11">
    <name type="scientific">Sulfurimonas marina</name>
    <dbReference type="NCBI Taxonomy" id="2590551"/>
    <lineage>
        <taxon>Bacteria</taxon>
        <taxon>Pseudomonadati</taxon>
        <taxon>Campylobacterota</taxon>
        <taxon>Epsilonproteobacteria</taxon>
        <taxon>Campylobacterales</taxon>
        <taxon>Sulfurimonadaceae</taxon>
        <taxon>Sulfurimonas</taxon>
    </lineage>
</organism>
<dbReference type="GO" id="GO:0005829">
    <property type="term" value="C:cytosol"/>
    <property type="evidence" value="ECO:0007669"/>
    <property type="project" value="TreeGrafter"/>
</dbReference>
<dbReference type="SUPFAM" id="SSF46894">
    <property type="entry name" value="C-terminal effector domain of the bipartite response regulators"/>
    <property type="match status" value="1"/>
</dbReference>
<dbReference type="RefSeq" id="WP_193113791.1">
    <property type="nucleotide sequence ID" value="NZ_CP041165.1"/>
</dbReference>
<dbReference type="InterPro" id="IPR001789">
    <property type="entry name" value="Sig_transdc_resp-reg_receiver"/>
</dbReference>
<gene>
    <name evidence="10" type="ORF">FJR03_00845</name>
</gene>
<keyword evidence="5" id="KW-0804">Transcription</keyword>
<feature type="DNA-binding region" description="OmpR/PhoB-type" evidence="7">
    <location>
        <begin position="128"/>
        <end position="221"/>
    </location>
</feature>
<dbReference type="PROSITE" id="PS51755">
    <property type="entry name" value="OMPR_PHOB"/>
    <property type="match status" value="1"/>
</dbReference>
<accession>A0A7M3V9D0</accession>
<dbReference type="PANTHER" id="PTHR48111:SF1">
    <property type="entry name" value="TWO-COMPONENT RESPONSE REGULATOR ORR33"/>
    <property type="match status" value="1"/>
</dbReference>
<protein>
    <submittedName>
        <fullName evidence="10">Response regulator transcription factor</fullName>
    </submittedName>
</protein>
<keyword evidence="2" id="KW-0902">Two-component regulatory system</keyword>
<evidence type="ECO:0000256" key="2">
    <source>
        <dbReference type="ARBA" id="ARBA00023012"/>
    </source>
</evidence>
<dbReference type="KEGG" id="smax:FJR03_00845"/>
<evidence type="ECO:0000256" key="7">
    <source>
        <dbReference type="PROSITE-ProRule" id="PRU01091"/>
    </source>
</evidence>
<keyword evidence="4 7" id="KW-0238">DNA-binding</keyword>
<evidence type="ECO:0000259" key="8">
    <source>
        <dbReference type="PROSITE" id="PS50110"/>
    </source>
</evidence>
<dbReference type="SUPFAM" id="SSF52172">
    <property type="entry name" value="CheY-like"/>
    <property type="match status" value="1"/>
</dbReference>
<dbReference type="InterPro" id="IPR011006">
    <property type="entry name" value="CheY-like_superfamily"/>
</dbReference>
<sequence length="226" mass="26186">MKHRSRILVIDDEATCNFKLCTYLKGKFKEVYSASSGEEGWQMYLNYLPDVIISDINMPNINGTELVSKIRKIDKECFIILMTAYSDEQSIETIANLQINSYFIKPMTSEKLSKLVNNIYTNERKLSMSCVAINDTYWYDALSKTVKSENMEIKLNNREITVLEILLENQNRVVTYEMFNFLISDNVTTDNAIRILIGRLRKKIPSINIESVYKVGYILKNESPKT</sequence>
<dbReference type="Proteomes" id="UP000593910">
    <property type="component" value="Chromosome"/>
</dbReference>
<evidence type="ECO:0000256" key="5">
    <source>
        <dbReference type="ARBA" id="ARBA00023163"/>
    </source>
</evidence>
<dbReference type="Gene3D" id="3.40.50.2300">
    <property type="match status" value="1"/>
</dbReference>
<evidence type="ECO:0000256" key="1">
    <source>
        <dbReference type="ARBA" id="ARBA00022553"/>
    </source>
</evidence>
<dbReference type="EMBL" id="CP041165">
    <property type="protein sequence ID" value="QOP40363.1"/>
    <property type="molecule type" value="Genomic_DNA"/>
</dbReference>
<dbReference type="CDD" id="cd00383">
    <property type="entry name" value="trans_reg_C"/>
    <property type="match status" value="1"/>
</dbReference>
<proteinExistence type="predicted"/>
<evidence type="ECO:0000313" key="11">
    <source>
        <dbReference type="Proteomes" id="UP000593910"/>
    </source>
</evidence>
<feature type="domain" description="OmpR/PhoB-type" evidence="9">
    <location>
        <begin position="128"/>
        <end position="221"/>
    </location>
</feature>